<evidence type="ECO:0000313" key="2">
    <source>
        <dbReference type="Proteomes" id="UP000016608"/>
    </source>
</evidence>
<dbReference type="HOGENOM" id="CLU_551799_0_0_9"/>
<name>U2R029_EUBRA</name>
<dbReference type="PATRIC" id="fig|1256908.3.peg.1454"/>
<dbReference type="AlphaFoldDB" id="U2R029"/>
<accession>U2R029</accession>
<sequence length="494" mass="57681">MILHKLVNLIVLQNTIKNIYGEEKSMVKDHLENEYESIIEMCKAYSINPSTYKFRISSGMSVEDALLMPLRKNTCIDHMGNTFSSINKMCKYYNINKSTFSTRIKSGMSLKDALTQKIALPTEKGTECFDHKGNRYESYAEMAKAYHIPASVLRDRLNRGLSVEDALRKREVVDHTGKKYRSETQMCQEYGIAITTFKHRQKMGMSLKDSLTIPVGNMLGNSCVDHLGNIYKSERDMCAAYKIEHSTFMHRIGKGMSIEEALMHYEVYDHNGIAYKSEVEMCKAYGIANETFRYRRRAGFSVEEALTIPKHYSLGEYRVSKVLDQFCNDRKISSYLHNIQINKLFEILNIQEQYNLFMKRYDNELKKSNINISRKRLARFRFDFSIIKDANIWAFIEYDGIQHFKFVDLFFKTFEDFVLSGNRDSAKNIFTEVNGIPLLRIRYDQIEEKMVKEMIDDLLGNPQKYVIQHNTFLSNEEYMEAFNDNMLDVNPKLS</sequence>
<protein>
    <submittedName>
        <fullName evidence="1">Uncharacterized protein</fullName>
    </submittedName>
</protein>
<gene>
    <name evidence="1" type="ORF">HMPREF0373_01568</name>
</gene>
<dbReference type="eggNOG" id="ENOG5033KUD">
    <property type="taxonomic scope" value="Bacteria"/>
</dbReference>
<dbReference type="EMBL" id="AWVJ01000093">
    <property type="protein sequence ID" value="ERK46918.1"/>
    <property type="molecule type" value="Genomic_DNA"/>
</dbReference>
<dbReference type="Proteomes" id="UP000016608">
    <property type="component" value="Unassembled WGS sequence"/>
</dbReference>
<proteinExistence type="predicted"/>
<reference evidence="1 2" key="1">
    <citation type="submission" date="2013-06" db="EMBL/GenBank/DDBJ databases">
        <authorList>
            <person name="Weinstock G."/>
            <person name="Sodergren E."/>
            <person name="Lobos E.A."/>
            <person name="Fulton L."/>
            <person name="Fulton R."/>
            <person name="Courtney L."/>
            <person name="Fronick C."/>
            <person name="O'Laughlin M."/>
            <person name="Godfrey J."/>
            <person name="Wilson R.M."/>
            <person name="Miner T."/>
            <person name="Farmer C."/>
            <person name="Delehaunty K."/>
            <person name="Cordes M."/>
            <person name="Minx P."/>
            <person name="Tomlinson C."/>
            <person name="Chen J."/>
            <person name="Wollam A."/>
            <person name="Pepin K.H."/>
            <person name="Bhonagiri V."/>
            <person name="Zhang X."/>
            <person name="Warren W."/>
            <person name="Mitreva M."/>
            <person name="Mardis E.R."/>
            <person name="Wilson R.K."/>
        </authorList>
    </citation>
    <scope>NUCLEOTIDE SEQUENCE [LARGE SCALE GENOMIC DNA]</scope>
    <source>
        <strain evidence="1 2">ATCC 29099</strain>
    </source>
</reference>
<keyword evidence="2" id="KW-1185">Reference proteome</keyword>
<organism evidence="1 2">
    <name type="scientific">Eubacterium ramulus ATCC 29099</name>
    <dbReference type="NCBI Taxonomy" id="1256908"/>
    <lineage>
        <taxon>Bacteria</taxon>
        <taxon>Bacillati</taxon>
        <taxon>Bacillota</taxon>
        <taxon>Clostridia</taxon>
        <taxon>Eubacteriales</taxon>
        <taxon>Eubacteriaceae</taxon>
        <taxon>Eubacterium</taxon>
    </lineage>
</organism>
<comment type="caution">
    <text evidence="1">The sequence shown here is derived from an EMBL/GenBank/DDBJ whole genome shotgun (WGS) entry which is preliminary data.</text>
</comment>
<evidence type="ECO:0000313" key="1">
    <source>
        <dbReference type="EMBL" id="ERK46918.1"/>
    </source>
</evidence>